<proteinExistence type="predicted"/>
<name>A0ABQ9YQE1_9CRUS</name>
<organism evidence="2 3">
    <name type="scientific">Daphnia magna</name>
    <dbReference type="NCBI Taxonomy" id="35525"/>
    <lineage>
        <taxon>Eukaryota</taxon>
        <taxon>Metazoa</taxon>
        <taxon>Ecdysozoa</taxon>
        <taxon>Arthropoda</taxon>
        <taxon>Crustacea</taxon>
        <taxon>Branchiopoda</taxon>
        <taxon>Diplostraca</taxon>
        <taxon>Cladocera</taxon>
        <taxon>Anomopoda</taxon>
        <taxon>Daphniidae</taxon>
        <taxon>Daphnia</taxon>
    </lineage>
</organism>
<gene>
    <name evidence="2" type="ORF">OUZ56_004634</name>
</gene>
<keyword evidence="3" id="KW-1185">Reference proteome</keyword>
<feature type="compositionally biased region" description="Basic and acidic residues" evidence="1">
    <location>
        <begin position="41"/>
        <end position="58"/>
    </location>
</feature>
<reference evidence="2 3" key="1">
    <citation type="journal article" date="2023" name="Nucleic Acids Res.">
        <title>The hologenome of Daphnia magna reveals possible DNA methylation and microbiome-mediated evolution of the host genome.</title>
        <authorList>
            <person name="Chaturvedi A."/>
            <person name="Li X."/>
            <person name="Dhandapani V."/>
            <person name="Marshall H."/>
            <person name="Kissane S."/>
            <person name="Cuenca-Cambronero M."/>
            <person name="Asole G."/>
            <person name="Calvet F."/>
            <person name="Ruiz-Romero M."/>
            <person name="Marangio P."/>
            <person name="Guigo R."/>
            <person name="Rago D."/>
            <person name="Mirbahai L."/>
            <person name="Eastwood N."/>
            <person name="Colbourne J.K."/>
            <person name="Zhou J."/>
            <person name="Mallon E."/>
            <person name="Orsini L."/>
        </authorList>
    </citation>
    <scope>NUCLEOTIDE SEQUENCE [LARGE SCALE GENOMIC DNA]</scope>
    <source>
        <strain evidence="2">LRV0_1</strain>
    </source>
</reference>
<dbReference type="Proteomes" id="UP001234178">
    <property type="component" value="Unassembled WGS sequence"/>
</dbReference>
<accession>A0ABQ9YQE1</accession>
<evidence type="ECO:0000313" key="2">
    <source>
        <dbReference type="EMBL" id="KAK4002835.1"/>
    </source>
</evidence>
<comment type="caution">
    <text evidence="2">The sequence shown here is derived from an EMBL/GenBank/DDBJ whole genome shotgun (WGS) entry which is preliminary data.</text>
</comment>
<dbReference type="EMBL" id="JAOYFB010000001">
    <property type="protein sequence ID" value="KAK4002835.1"/>
    <property type="molecule type" value="Genomic_DNA"/>
</dbReference>
<evidence type="ECO:0000256" key="1">
    <source>
        <dbReference type="SAM" id="MobiDB-lite"/>
    </source>
</evidence>
<feature type="region of interest" description="Disordered" evidence="1">
    <location>
        <begin position="41"/>
        <end position="80"/>
    </location>
</feature>
<protein>
    <submittedName>
        <fullName evidence="2">Uncharacterized protein</fullName>
    </submittedName>
</protein>
<evidence type="ECO:0000313" key="3">
    <source>
        <dbReference type="Proteomes" id="UP001234178"/>
    </source>
</evidence>
<sequence>MEEKYAQFLEQETHRHLAADAAAAVVVLNEANQPKRKYTFKKEEEVKRPSSVARHVDNTENDSPHVMAGPAHLKKEKKSVERAPGFEATTCCCAFRAPLSSVGGTSRERVKLARQKDETGFFLV</sequence>